<comment type="caution">
    <text evidence="11">The sequence shown here is derived from an EMBL/GenBank/DDBJ whole genome shotgun (WGS) entry which is preliminary data.</text>
</comment>
<evidence type="ECO:0000256" key="7">
    <source>
        <dbReference type="ARBA" id="ARBA00037565"/>
    </source>
</evidence>
<gene>
    <name evidence="11" type="ORF">EW146_g2809</name>
</gene>
<evidence type="ECO:0000256" key="2">
    <source>
        <dbReference type="ARBA" id="ARBA00022692"/>
    </source>
</evidence>
<evidence type="ECO:0000256" key="10">
    <source>
        <dbReference type="SAM" id="Phobius"/>
    </source>
</evidence>
<dbReference type="Pfam" id="PF03896">
    <property type="entry name" value="TRAP_alpha"/>
    <property type="match status" value="1"/>
</dbReference>
<evidence type="ECO:0000256" key="3">
    <source>
        <dbReference type="ARBA" id="ARBA00022729"/>
    </source>
</evidence>
<keyword evidence="12" id="KW-1185">Reference proteome</keyword>
<proteinExistence type="inferred from homology"/>
<evidence type="ECO:0000256" key="8">
    <source>
        <dbReference type="ARBA" id="ARBA00038311"/>
    </source>
</evidence>
<keyword evidence="4" id="KW-0256">Endoplasmic reticulum</keyword>
<dbReference type="PANTHER" id="PTHR12924:SF0">
    <property type="entry name" value="TRANSLOCON-ASSOCIATED PROTEIN SUBUNIT ALPHA"/>
    <property type="match status" value="1"/>
</dbReference>
<feature type="transmembrane region" description="Helical" evidence="10">
    <location>
        <begin position="130"/>
        <end position="151"/>
    </location>
</feature>
<evidence type="ECO:0000256" key="1">
    <source>
        <dbReference type="ARBA" id="ARBA00004115"/>
    </source>
</evidence>
<comment type="similarity">
    <text evidence="8">Belongs to the IRC22 family.</text>
</comment>
<dbReference type="PANTHER" id="PTHR12924">
    <property type="entry name" value="TRANSLOCON-ASSOCIATED PROTEIN, ALPHA SUBUNIT"/>
    <property type="match status" value="1"/>
</dbReference>
<sequence length="222" mass="24282">MGFALANAPDARAMKCDADVVNGENNQLYLDIENKSGKNLTLLSVAGAFHHPETDKLIKATNNLTYGIYLIEGAKMRLPYSFYSEFKTGDTKLNLWLEHITEGKRYRVSAYDSIVTIVEPELSFLDFKLLTTYAMVLGIVSALGYFAYLTFIPQPKRVRKPVVSAPVGTVTATGAGGYQEEWIPQHHLKKGKSKKTGAVGSGDEPSGGETSGAEGKKKKSRK</sequence>
<dbReference type="OrthoDB" id="1926781at2759"/>
<comment type="subcellular location">
    <subcellularLocation>
        <location evidence="1">Endoplasmic reticulum membrane</location>
        <topology evidence="1">Single-pass type I membrane protein</topology>
    </subcellularLocation>
</comment>
<name>A0A4S4LZT7_9AGAM</name>
<keyword evidence="5 10" id="KW-1133">Transmembrane helix</keyword>
<evidence type="ECO:0000256" key="9">
    <source>
        <dbReference type="SAM" id="MobiDB-lite"/>
    </source>
</evidence>
<comment type="function">
    <text evidence="7">Is probably involved in a pathway contributing to genomic integrity.</text>
</comment>
<evidence type="ECO:0008006" key="13">
    <source>
        <dbReference type="Google" id="ProtNLM"/>
    </source>
</evidence>
<evidence type="ECO:0000313" key="11">
    <source>
        <dbReference type="EMBL" id="THH18132.1"/>
    </source>
</evidence>
<accession>A0A4S4LZT7</accession>
<dbReference type="Proteomes" id="UP000310158">
    <property type="component" value="Unassembled WGS sequence"/>
</dbReference>
<feature type="region of interest" description="Disordered" evidence="9">
    <location>
        <begin position="184"/>
        <end position="222"/>
    </location>
</feature>
<keyword evidence="3" id="KW-0732">Signal</keyword>
<dbReference type="InterPro" id="IPR005595">
    <property type="entry name" value="TRAP_alpha"/>
</dbReference>
<evidence type="ECO:0000256" key="6">
    <source>
        <dbReference type="ARBA" id="ARBA00023136"/>
    </source>
</evidence>
<evidence type="ECO:0000256" key="5">
    <source>
        <dbReference type="ARBA" id="ARBA00022989"/>
    </source>
</evidence>
<dbReference type="EMBL" id="SGPL01000086">
    <property type="protein sequence ID" value="THH18132.1"/>
    <property type="molecule type" value="Genomic_DNA"/>
</dbReference>
<dbReference type="GO" id="GO:0005789">
    <property type="term" value="C:endoplasmic reticulum membrane"/>
    <property type="evidence" value="ECO:0007669"/>
    <property type="project" value="UniProtKB-SubCell"/>
</dbReference>
<organism evidence="11 12">
    <name type="scientific">Bondarzewia mesenterica</name>
    <dbReference type="NCBI Taxonomy" id="1095465"/>
    <lineage>
        <taxon>Eukaryota</taxon>
        <taxon>Fungi</taxon>
        <taxon>Dikarya</taxon>
        <taxon>Basidiomycota</taxon>
        <taxon>Agaricomycotina</taxon>
        <taxon>Agaricomycetes</taxon>
        <taxon>Russulales</taxon>
        <taxon>Bondarzewiaceae</taxon>
        <taxon>Bondarzewia</taxon>
    </lineage>
</organism>
<evidence type="ECO:0000313" key="12">
    <source>
        <dbReference type="Proteomes" id="UP000310158"/>
    </source>
</evidence>
<evidence type="ECO:0000256" key="4">
    <source>
        <dbReference type="ARBA" id="ARBA00022824"/>
    </source>
</evidence>
<feature type="compositionally biased region" description="Basic residues" evidence="9">
    <location>
        <begin position="186"/>
        <end position="195"/>
    </location>
</feature>
<keyword evidence="2 10" id="KW-0812">Transmembrane</keyword>
<dbReference type="AlphaFoldDB" id="A0A4S4LZT7"/>
<keyword evidence="6 10" id="KW-0472">Membrane</keyword>
<protein>
    <recommendedName>
        <fullName evidence="13">Translocon-associated protein subunit alpha</fullName>
    </recommendedName>
</protein>
<reference evidence="11 12" key="1">
    <citation type="submission" date="2019-02" db="EMBL/GenBank/DDBJ databases">
        <title>Genome sequencing of the rare red list fungi Bondarzewia mesenterica.</title>
        <authorList>
            <person name="Buettner E."/>
            <person name="Kellner H."/>
        </authorList>
    </citation>
    <scope>NUCLEOTIDE SEQUENCE [LARGE SCALE GENOMIC DNA]</scope>
    <source>
        <strain evidence="11 12">DSM 108281</strain>
    </source>
</reference>